<evidence type="ECO:0000313" key="3">
    <source>
        <dbReference type="Proteomes" id="UP000735302"/>
    </source>
</evidence>
<comment type="caution">
    <text evidence="2">The sequence shown here is derived from an EMBL/GenBank/DDBJ whole genome shotgun (WGS) entry which is preliminary data.</text>
</comment>
<dbReference type="Proteomes" id="UP000735302">
    <property type="component" value="Unassembled WGS sequence"/>
</dbReference>
<evidence type="ECO:0000256" key="1">
    <source>
        <dbReference type="SAM" id="MobiDB-lite"/>
    </source>
</evidence>
<dbReference type="EMBL" id="BLXT01007044">
    <property type="protein sequence ID" value="GFO36267.1"/>
    <property type="molecule type" value="Genomic_DNA"/>
</dbReference>
<reference evidence="2 3" key="1">
    <citation type="journal article" date="2021" name="Elife">
        <title>Chloroplast acquisition without the gene transfer in kleptoplastic sea slugs, Plakobranchus ocellatus.</title>
        <authorList>
            <person name="Maeda T."/>
            <person name="Takahashi S."/>
            <person name="Yoshida T."/>
            <person name="Shimamura S."/>
            <person name="Takaki Y."/>
            <person name="Nagai Y."/>
            <person name="Toyoda A."/>
            <person name="Suzuki Y."/>
            <person name="Arimoto A."/>
            <person name="Ishii H."/>
            <person name="Satoh N."/>
            <person name="Nishiyama T."/>
            <person name="Hasebe M."/>
            <person name="Maruyama T."/>
            <person name="Minagawa J."/>
            <person name="Obokata J."/>
            <person name="Shigenobu S."/>
        </authorList>
    </citation>
    <scope>NUCLEOTIDE SEQUENCE [LARGE SCALE GENOMIC DNA]</scope>
</reference>
<organism evidence="2 3">
    <name type="scientific">Plakobranchus ocellatus</name>
    <dbReference type="NCBI Taxonomy" id="259542"/>
    <lineage>
        <taxon>Eukaryota</taxon>
        <taxon>Metazoa</taxon>
        <taxon>Spiralia</taxon>
        <taxon>Lophotrochozoa</taxon>
        <taxon>Mollusca</taxon>
        <taxon>Gastropoda</taxon>
        <taxon>Heterobranchia</taxon>
        <taxon>Euthyneura</taxon>
        <taxon>Panpulmonata</taxon>
        <taxon>Sacoglossa</taxon>
        <taxon>Placobranchoidea</taxon>
        <taxon>Plakobranchidae</taxon>
        <taxon>Plakobranchus</taxon>
    </lineage>
</organism>
<protein>
    <submittedName>
        <fullName evidence="2">Uncharacterized protein</fullName>
    </submittedName>
</protein>
<keyword evidence="3" id="KW-1185">Reference proteome</keyword>
<name>A0AAV4CWH3_9GAST</name>
<evidence type="ECO:0000313" key="2">
    <source>
        <dbReference type="EMBL" id="GFO36267.1"/>
    </source>
</evidence>
<accession>A0AAV4CWH3</accession>
<sequence>MCSCSTQAHIHSSCVPQISEKNEALAHQKLAAQVLADKLERLESSMDVTTTAAAAASTCSTTREIGVQSPSLPRFNRSEPMTSDADLYLYDDLFDLKAEKNSGTRPAESQVSVEVEKEKCNLDLVHELCDQDVNCDQAISEEEEDSVTPFVSADDGEEDETTKKQSSCDSEKIKS</sequence>
<proteinExistence type="predicted"/>
<feature type="region of interest" description="Disordered" evidence="1">
    <location>
        <begin position="140"/>
        <end position="175"/>
    </location>
</feature>
<gene>
    <name evidence="2" type="ORF">PoB_006277200</name>
</gene>
<dbReference type="AlphaFoldDB" id="A0AAV4CWH3"/>